<name>A0A4Y9JAP9_9STRE</name>
<feature type="domain" description="HTH cro/C1-type" evidence="5">
    <location>
        <begin position="14"/>
        <end position="68"/>
    </location>
</feature>
<reference evidence="6 7" key="1">
    <citation type="submission" date="2019-03" db="EMBL/GenBank/DDBJ databases">
        <title>Diversity of the mouse oral microbiome.</title>
        <authorList>
            <person name="Joseph S."/>
            <person name="Aduse-Opoku J."/>
            <person name="Curtis M."/>
            <person name="Wade W."/>
            <person name="Hashim A."/>
        </authorList>
    </citation>
    <scope>NUCLEOTIDE SEQUENCE [LARGE SCALE GENOMIC DNA]</scope>
    <source>
        <strain evidence="6 7">WM131</strain>
    </source>
</reference>
<dbReference type="SMART" id="SM00530">
    <property type="entry name" value="HTH_XRE"/>
    <property type="match status" value="1"/>
</dbReference>
<dbReference type="Pfam" id="PF01381">
    <property type="entry name" value="HTH_3"/>
    <property type="match status" value="1"/>
</dbReference>
<accession>A0A4Y9JAP9</accession>
<dbReference type="Pfam" id="PF00717">
    <property type="entry name" value="Peptidase_S24"/>
    <property type="match status" value="1"/>
</dbReference>
<dbReference type="RefSeq" id="WP_135181834.1">
    <property type="nucleotide sequence ID" value="NZ_JADGKZ010000006.1"/>
</dbReference>
<dbReference type="InterPro" id="IPR039418">
    <property type="entry name" value="LexA-like"/>
</dbReference>
<dbReference type="SUPFAM" id="SSF47413">
    <property type="entry name" value="lambda repressor-like DNA-binding domains"/>
    <property type="match status" value="1"/>
</dbReference>
<dbReference type="CDD" id="cd06529">
    <property type="entry name" value="S24_LexA-like"/>
    <property type="match status" value="1"/>
</dbReference>
<dbReference type="InterPro" id="IPR015927">
    <property type="entry name" value="Peptidase_S24_S26A/B/C"/>
</dbReference>
<dbReference type="InterPro" id="IPR036286">
    <property type="entry name" value="LexA/Signal_pep-like_sf"/>
</dbReference>
<organism evidence="6 7">
    <name type="scientific">Streptococcus cuniculi</name>
    <dbReference type="NCBI Taxonomy" id="1432788"/>
    <lineage>
        <taxon>Bacteria</taxon>
        <taxon>Bacillati</taxon>
        <taxon>Bacillota</taxon>
        <taxon>Bacilli</taxon>
        <taxon>Lactobacillales</taxon>
        <taxon>Streptococcaceae</taxon>
        <taxon>Streptococcus</taxon>
    </lineage>
</organism>
<gene>
    <name evidence="6" type="ORF">E4T82_05330</name>
</gene>
<keyword evidence="3" id="KW-0804">Transcription</keyword>
<keyword evidence="1" id="KW-0805">Transcription regulation</keyword>
<evidence type="ECO:0000313" key="7">
    <source>
        <dbReference type="Proteomes" id="UP000297253"/>
    </source>
</evidence>
<dbReference type="GO" id="GO:0003677">
    <property type="term" value="F:DNA binding"/>
    <property type="evidence" value="ECO:0007669"/>
    <property type="project" value="UniProtKB-KW"/>
</dbReference>
<proteinExistence type="predicted"/>
<sequence length="277" mass="31587">MNEIKRRQIIADNITYYRKQRGITQKELAKKIGISASTMTDYMKLRSAPSFGVIQKLADFLEIKKSDIDSTFKDSQSSATNPHIEIAPSPDAKNSTVQAITDKVVQLHPERQENVLEYATEQLDEQEKTTREIQEEPAEYNSDKIVSFDEYRKKVPEIVDFAASAGTGVCQEDNLGMEVMFYEDELAEDYDSIGIVMGSSMEPVLKNGDYIFVKVTTDIPNGAISIWQVNGENYVKKFRNNRRPYLESLNPEYDDIDLDEDDNIRPLGVVVDVYREN</sequence>
<keyword evidence="2" id="KW-0238">DNA-binding</keyword>
<dbReference type="EMBL" id="SPPD01000006">
    <property type="protein sequence ID" value="TFU97887.1"/>
    <property type="molecule type" value="Genomic_DNA"/>
</dbReference>
<dbReference type="SUPFAM" id="SSF51306">
    <property type="entry name" value="LexA/Signal peptidase"/>
    <property type="match status" value="1"/>
</dbReference>
<evidence type="ECO:0000313" key="6">
    <source>
        <dbReference type="EMBL" id="TFU97887.1"/>
    </source>
</evidence>
<dbReference type="Gene3D" id="1.10.260.40">
    <property type="entry name" value="lambda repressor-like DNA-binding domains"/>
    <property type="match status" value="1"/>
</dbReference>
<dbReference type="PROSITE" id="PS50943">
    <property type="entry name" value="HTH_CROC1"/>
    <property type="match status" value="1"/>
</dbReference>
<feature type="region of interest" description="Disordered" evidence="4">
    <location>
        <begin position="72"/>
        <end position="92"/>
    </location>
</feature>
<dbReference type="Gene3D" id="2.10.109.10">
    <property type="entry name" value="Umud Fragment, subunit A"/>
    <property type="match status" value="1"/>
</dbReference>
<dbReference type="OrthoDB" id="2220167at2"/>
<dbReference type="CDD" id="cd00093">
    <property type="entry name" value="HTH_XRE"/>
    <property type="match status" value="1"/>
</dbReference>
<evidence type="ECO:0000259" key="5">
    <source>
        <dbReference type="PROSITE" id="PS50943"/>
    </source>
</evidence>
<evidence type="ECO:0000256" key="3">
    <source>
        <dbReference type="ARBA" id="ARBA00023163"/>
    </source>
</evidence>
<dbReference type="Proteomes" id="UP000297253">
    <property type="component" value="Unassembled WGS sequence"/>
</dbReference>
<evidence type="ECO:0000256" key="4">
    <source>
        <dbReference type="SAM" id="MobiDB-lite"/>
    </source>
</evidence>
<evidence type="ECO:0000256" key="2">
    <source>
        <dbReference type="ARBA" id="ARBA00023125"/>
    </source>
</evidence>
<dbReference type="PANTHER" id="PTHR40661:SF1">
    <property type="entry name" value="HTH CRO_C1-TYPE DOMAIN-CONTAINING PROTEIN"/>
    <property type="match status" value="1"/>
</dbReference>
<evidence type="ECO:0000256" key="1">
    <source>
        <dbReference type="ARBA" id="ARBA00023015"/>
    </source>
</evidence>
<dbReference type="InterPro" id="IPR001387">
    <property type="entry name" value="Cro/C1-type_HTH"/>
</dbReference>
<protein>
    <submittedName>
        <fullName evidence="6">Helix-turn-helix domain-containing protein</fullName>
    </submittedName>
</protein>
<comment type="caution">
    <text evidence="6">The sequence shown here is derived from an EMBL/GenBank/DDBJ whole genome shotgun (WGS) entry which is preliminary data.</text>
</comment>
<dbReference type="PANTHER" id="PTHR40661">
    <property type="match status" value="1"/>
</dbReference>
<dbReference type="AlphaFoldDB" id="A0A4Y9JAP9"/>
<dbReference type="InterPro" id="IPR010982">
    <property type="entry name" value="Lambda_DNA-bd_dom_sf"/>
</dbReference>